<dbReference type="InterPro" id="IPR036409">
    <property type="entry name" value="Aldolase_II/adducin_N_sf"/>
</dbReference>
<keyword evidence="5" id="KW-1185">Reference proteome</keyword>
<dbReference type="PANTHER" id="PTHR22789:SF0">
    <property type="entry name" value="3-OXO-TETRONATE 4-PHOSPHATE DECARBOXYLASE-RELATED"/>
    <property type="match status" value="1"/>
</dbReference>
<dbReference type="InterPro" id="IPR001303">
    <property type="entry name" value="Aldolase_II/adducin_N"/>
</dbReference>
<dbReference type="EC" id="5.1.3.4" evidence="4"/>
<dbReference type="GO" id="GO:0019323">
    <property type="term" value="P:pentose catabolic process"/>
    <property type="evidence" value="ECO:0007669"/>
    <property type="project" value="TreeGrafter"/>
</dbReference>
<dbReference type="Gene3D" id="3.40.225.10">
    <property type="entry name" value="Class II aldolase/adducin N-terminal domain"/>
    <property type="match status" value="1"/>
</dbReference>
<evidence type="ECO:0000256" key="1">
    <source>
        <dbReference type="ARBA" id="ARBA00022723"/>
    </source>
</evidence>
<dbReference type="AlphaFoldDB" id="A0A6N8HYG0"/>
<name>A0A6N8HYG0_9FIRM</name>
<evidence type="ECO:0000256" key="2">
    <source>
        <dbReference type="ARBA" id="ARBA00023239"/>
    </source>
</evidence>
<evidence type="ECO:0000259" key="3">
    <source>
        <dbReference type="SMART" id="SM01007"/>
    </source>
</evidence>
<dbReference type="EMBL" id="VWXL01000047">
    <property type="protein sequence ID" value="MVB10708.1"/>
    <property type="molecule type" value="Genomic_DNA"/>
</dbReference>
<proteinExistence type="predicted"/>
<dbReference type="OrthoDB" id="9786287at2"/>
<dbReference type="SUPFAM" id="SSF53639">
    <property type="entry name" value="AraD/HMP-PK domain-like"/>
    <property type="match status" value="1"/>
</dbReference>
<dbReference type="Pfam" id="PF00596">
    <property type="entry name" value="Aldolase_II"/>
    <property type="match status" value="1"/>
</dbReference>
<dbReference type="InterPro" id="IPR050197">
    <property type="entry name" value="Aldolase_class_II_sugar_metab"/>
</dbReference>
<evidence type="ECO:0000313" key="4">
    <source>
        <dbReference type="EMBL" id="MVB10708.1"/>
    </source>
</evidence>
<keyword evidence="4" id="KW-0413">Isomerase</keyword>
<dbReference type="PANTHER" id="PTHR22789">
    <property type="entry name" value="FUCULOSE PHOSPHATE ALDOLASE"/>
    <property type="match status" value="1"/>
</dbReference>
<dbReference type="RefSeq" id="WP_156990197.1">
    <property type="nucleotide sequence ID" value="NZ_VWXL01000047.1"/>
</dbReference>
<dbReference type="SMART" id="SM01007">
    <property type="entry name" value="Aldolase_II"/>
    <property type="match status" value="1"/>
</dbReference>
<keyword evidence="2" id="KW-0456">Lyase</keyword>
<sequence length="224" mass="23977">MFESEKMEIIKAGMSLDRYGLISLAGGNLSLRQPSGEILVTPSGMIYEDMKAEDVIVMNPDGTVIEGGRKPSSDTAAILYIFNHRPDVNAVIHTHQPYATAIGLIQDEFHADLTTLGNACGGNVSVAPYSSPGSEQMGIDTVQFLGDGHAVILAHHGVMTTGDSMKQALNAAVYLEECAKGYLAARAVGPIRHLTDAQIKQTVEIYKFVGQAHGEIPKELLGRV</sequence>
<dbReference type="GO" id="GO:0046872">
    <property type="term" value="F:metal ion binding"/>
    <property type="evidence" value="ECO:0007669"/>
    <property type="project" value="UniProtKB-KW"/>
</dbReference>
<dbReference type="GO" id="GO:0005829">
    <property type="term" value="C:cytosol"/>
    <property type="evidence" value="ECO:0007669"/>
    <property type="project" value="TreeGrafter"/>
</dbReference>
<reference evidence="4 5" key="1">
    <citation type="submission" date="2019-09" db="EMBL/GenBank/DDBJ databases">
        <title>Genome sequence of Clostridium sp. EA1.</title>
        <authorList>
            <person name="Poehlein A."/>
            <person name="Bengelsdorf F.R."/>
            <person name="Daniel R."/>
        </authorList>
    </citation>
    <scope>NUCLEOTIDE SEQUENCE [LARGE SCALE GENOMIC DNA]</scope>
    <source>
        <strain evidence="4 5">EA1</strain>
    </source>
</reference>
<comment type="caution">
    <text evidence="4">The sequence shown here is derived from an EMBL/GenBank/DDBJ whole genome shotgun (WGS) entry which is preliminary data.</text>
</comment>
<gene>
    <name evidence="4" type="primary">ulaF</name>
    <name evidence="4" type="ORF">CAFE_14060</name>
</gene>
<dbReference type="GO" id="GO:0016832">
    <property type="term" value="F:aldehyde-lyase activity"/>
    <property type="evidence" value="ECO:0007669"/>
    <property type="project" value="TreeGrafter"/>
</dbReference>
<protein>
    <submittedName>
        <fullName evidence="4">L-ribulose-5-phosphate 4-epimerase UlaF</fullName>
        <ecNumber evidence="4">5.1.3.4</ecNumber>
    </submittedName>
</protein>
<organism evidence="4 5">
    <name type="scientific">Caproicibacter fermentans</name>
    <dbReference type="NCBI Taxonomy" id="2576756"/>
    <lineage>
        <taxon>Bacteria</taxon>
        <taxon>Bacillati</taxon>
        <taxon>Bacillota</taxon>
        <taxon>Clostridia</taxon>
        <taxon>Eubacteriales</taxon>
        <taxon>Acutalibacteraceae</taxon>
        <taxon>Caproicibacter</taxon>
    </lineage>
</organism>
<feature type="domain" description="Class II aldolase/adducin N-terminal" evidence="3">
    <location>
        <begin position="7"/>
        <end position="183"/>
    </location>
</feature>
<accession>A0A6N8HYG0</accession>
<dbReference type="GO" id="GO:0008742">
    <property type="term" value="F:L-ribulose-phosphate 4-epimerase activity"/>
    <property type="evidence" value="ECO:0007669"/>
    <property type="project" value="UniProtKB-EC"/>
</dbReference>
<keyword evidence="1" id="KW-0479">Metal-binding</keyword>
<dbReference type="Proteomes" id="UP000469440">
    <property type="component" value="Unassembled WGS sequence"/>
</dbReference>
<evidence type="ECO:0000313" key="5">
    <source>
        <dbReference type="Proteomes" id="UP000469440"/>
    </source>
</evidence>